<dbReference type="AlphaFoldDB" id="G4R663"/>
<dbReference type="Pfam" id="PF20464">
    <property type="entry name" value="MmeI_N"/>
    <property type="match status" value="1"/>
</dbReference>
<dbReference type="EMBL" id="CP003075">
    <property type="protein sequence ID" value="AEQ52156.1"/>
    <property type="molecule type" value="Genomic_DNA"/>
</dbReference>
<dbReference type="Proteomes" id="UP000008850">
    <property type="component" value="Chromosome"/>
</dbReference>
<dbReference type="Pfam" id="PF20465">
    <property type="entry name" value="MmeI_hel"/>
    <property type="match status" value="1"/>
</dbReference>
<reference evidence="10 11" key="1">
    <citation type="journal article" date="2012" name="J. Bacteriol.">
        <title>Complete genome sequence of Pelagibacterium halotolerans B2T.</title>
        <authorList>
            <person name="Huo Y.Y."/>
            <person name="Cheng H."/>
            <person name="Han X.F."/>
            <person name="Jiang X.W."/>
            <person name="Sun C."/>
            <person name="Zhang X.Q."/>
            <person name="Zhu X.F."/>
            <person name="Liu Y.F."/>
            <person name="Li P.F."/>
            <person name="Ni P.X."/>
            <person name="Wu M."/>
        </authorList>
    </citation>
    <scope>NUCLEOTIDE SEQUENCE [LARGE SCALE GENOMIC DNA]</scope>
    <source>
        <strain evidence="11">DSM 22347 / JCM 15775 / CGMCC 1.7692 / B2</strain>
    </source>
</reference>
<keyword evidence="2" id="KW-0489">Methyltransferase</keyword>
<proteinExistence type="predicted"/>
<dbReference type="HOGENOM" id="CLU_005831_1_0_5"/>
<evidence type="ECO:0000313" key="11">
    <source>
        <dbReference type="Proteomes" id="UP000008850"/>
    </source>
</evidence>
<accession>G4R663</accession>
<dbReference type="PATRIC" id="fig|1082931.4.peg.2115"/>
<dbReference type="KEGG" id="phl:KKY_2147"/>
<dbReference type="GO" id="GO:0009007">
    <property type="term" value="F:site-specific DNA-methyltransferase (adenine-specific) activity"/>
    <property type="evidence" value="ECO:0007669"/>
    <property type="project" value="UniProtKB-EC"/>
</dbReference>
<evidence type="ECO:0000256" key="1">
    <source>
        <dbReference type="ARBA" id="ARBA00011900"/>
    </source>
</evidence>
<name>G4R663_PELHB</name>
<dbReference type="RefSeq" id="WP_014131305.1">
    <property type="nucleotide sequence ID" value="NC_016078.1"/>
</dbReference>
<dbReference type="InterPro" id="IPR046819">
    <property type="entry name" value="MmeI_hel"/>
</dbReference>
<evidence type="ECO:0000259" key="6">
    <source>
        <dbReference type="Pfam" id="PF20464"/>
    </source>
</evidence>
<dbReference type="PRINTS" id="PR00507">
    <property type="entry name" value="N12N6MTFRASE"/>
</dbReference>
<sequence>MSGNIEAFIARWQGNEGGQERANYALFLTELCTLLDLPQPDPADAGHEKNDYVFERAVSWREAGQKVGHGRIDLYKRGCFILEAKQSRQKGGQKAQPGQDDLFGASEPRLRGRRSIDRNWDVLMMNARRQAADYVRALPDDHDYPPFLIVCDVGHAFEIYADFAGKGRNYSQFPDRKGYRVYLEDLRDEKVRERLRLIWTDPHALDPTRESAEATREVAKRLAEVSKLLEARGHAAEDVAHFLMRCLFTMFAEDVGLLPEESFSSLLQRCTENPENFQPMVSQLWQAMDKGEFAYGIEAKVLRFNGRFFHNPQVLALNREEIGELLVAAKRNWRKVEPAIFGTLLESALEKTERSKLGAHYTPRAYVERLVIPTIMEPLRTEWDAVLVAANKLREEKKDKDAIAEVRRFHEALCDTRVLDPACGTGNFLYVAMAKIKELEGEVLDALGNLGGEEALALEKTVVDPHQFLGLEVNPRAAAIAELVLWIGYLQLHYSQSSEHPIEPILRTFDNIRNIDAVLTWNGYPVPKVVDGKETYPNPRRPDWPMADYIVGNPPFVGGKDIRSRMGDGYVEALWAAHKKVNNSADFVMYWWDRAAELLTAKNTRLKRFGLVTTNSITQVFQRKLIERHLTAQKPISLLMAIPDHPWTKATRDAAAVRIAMTVAAAGAQDGVLREVVREAALGSDQPVVELSAETGKINADLSVGVDLQSARSLKANAGIAARGVVLHGSGFIVAPDIAELLGRGRLEGADEIIRPYRNGRDLTATARGVFVIDLFERSPSEVRSSFPEIYQHLLEHVKPERDTNPRAYRRENWWLFGENIPELRKALKPLTRYIATVETMKHRIFQFLDGEVLPDNKLIVFASEDSFHLALLSSGLHVLWATTAGGWLGVGNDPVYVKSRCFDPFPFPDPVPELLKEQLRSAAEELDATRKAVLEAHPDLTLTKLYNVLEAIKGRGELSPQEIDMRERGRVLIIKELHETIDRLTFEAYGWPADLSEDEILARLVALNAERAREEAQGQVRWLRPEYQIPRFGTPKEQKQQLEATLVSFEDAGKPSFPKDETRRAMAISSVLAGAVGPMSAADVAARFKQGKRVEKDIALTLRSFLRFGDVVSLDAGKTYALRRVA</sequence>
<feature type="domain" description="MmeI-like N-terminal" evidence="6">
    <location>
        <begin position="4"/>
        <end position="231"/>
    </location>
</feature>
<dbReference type="InterPro" id="IPR046816">
    <property type="entry name" value="MmeI_Mtase"/>
</dbReference>
<evidence type="ECO:0000259" key="7">
    <source>
        <dbReference type="Pfam" id="PF20465"/>
    </source>
</evidence>
<dbReference type="Pfam" id="PF20466">
    <property type="entry name" value="MmeI_TRD"/>
    <property type="match status" value="1"/>
</dbReference>
<dbReference type="InterPro" id="IPR046817">
    <property type="entry name" value="MmeI_N"/>
</dbReference>
<dbReference type="InterPro" id="IPR050953">
    <property type="entry name" value="N4_N6_ade-DNA_methylase"/>
</dbReference>
<dbReference type="InterPro" id="IPR002052">
    <property type="entry name" value="DNA_methylase_N6_adenine_CS"/>
</dbReference>
<dbReference type="PANTHER" id="PTHR33841">
    <property type="entry name" value="DNA METHYLTRANSFERASE YEEA-RELATED"/>
    <property type="match status" value="1"/>
</dbReference>
<protein>
    <recommendedName>
        <fullName evidence="1">site-specific DNA-methyltransferase (adenine-specific)</fullName>
        <ecNumber evidence="1">2.1.1.72</ecNumber>
    </recommendedName>
</protein>
<dbReference type="EC" id="2.1.1.72" evidence="1"/>
<dbReference type="GO" id="GO:0003676">
    <property type="term" value="F:nucleic acid binding"/>
    <property type="evidence" value="ECO:0007669"/>
    <property type="project" value="InterPro"/>
</dbReference>
<evidence type="ECO:0000256" key="5">
    <source>
        <dbReference type="SAM" id="MobiDB-lite"/>
    </source>
</evidence>
<dbReference type="Gene3D" id="3.40.50.150">
    <property type="entry name" value="Vaccinia Virus protein VP39"/>
    <property type="match status" value="1"/>
</dbReference>
<dbReference type="eggNOG" id="COG1002">
    <property type="taxonomic scope" value="Bacteria"/>
</dbReference>
<feature type="domain" description="MmeI-like DNA-methyltransferase" evidence="9">
    <location>
        <begin position="399"/>
        <end position="661"/>
    </location>
</feature>
<feature type="region of interest" description="Disordered" evidence="5">
    <location>
        <begin position="87"/>
        <end position="106"/>
    </location>
</feature>
<feature type="domain" description="MmeI-like target recognition" evidence="8">
    <location>
        <begin position="751"/>
        <end position="910"/>
    </location>
</feature>
<evidence type="ECO:0000256" key="2">
    <source>
        <dbReference type="ARBA" id="ARBA00022603"/>
    </source>
</evidence>
<dbReference type="GO" id="GO:0032259">
    <property type="term" value="P:methylation"/>
    <property type="evidence" value="ECO:0007669"/>
    <property type="project" value="UniProtKB-KW"/>
</dbReference>
<dbReference type="InterPro" id="IPR029063">
    <property type="entry name" value="SAM-dependent_MTases_sf"/>
</dbReference>
<keyword evidence="3" id="KW-0808">Transferase</keyword>
<dbReference type="STRING" id="1082931.KKY_2147"/>
<evidence type="ECO:0000256" key="4">
    <source>
        <dbReference type="ARBA" id="ARBA00047942"/>
    </source>
</evidence>
<dbReference type="InterPro" id="IPR046820">
    <property type="entry name" value="MmeI_TRD"/>
</dbReference>
<dbReference type="Pfam" id="PF20473">
    <property type="entry name" value="MmeI_Mtase"/>
    <property type="match status" value="1"/>
</dbReference>
<dbReference type="PROSITE" id="PS00092">
    <property type="entry name" value="N6_MTASE"/>
    <property type="match status" value="1"/>
</dbReference>
<comment type="catalytic activity">
    <reaction evidence="4">
        <text>a 2'-deoxyadenosine in DNA + S-adenosyl-L-methionine = an N(6)-methyl-2'-deoxyadenosine in DNA + S-adenosyl-L-homocysteine + H(+)</text>
        <dbReference type="Rhea" id="RHEA:15197"/>
        <dbReference type="Rhea" id="RHEA-COMP:12418"/>
        <dbReference type="Rhea" id="RHEA-COMP:12419"/>
        <dbReference type="ChEBI" id="CHEBI:15378"/>
        <dbReference type="ChEBI" id="CHEBI:57856"/>
        <dbReference type="ChEBI" id="CHEBI:59789"/>
        <dbReference type="ChEBI" id="CHEBI:90615"/>
        <dbReference type="ChEBI" id="CHEBI:90616"/>
        <dbReference type="EC" id="2.1.1.72"/>
    </reaction>
</comment>
<evidence type="ECO:0000256" key="3">
    <source>
        <dbReference type="ARBA" id="ARBA00022679"/>
    </source>
</evidence>
<evidence type="ECO:0000259" key="8">
    <source>
        <dbReference type="Pfam" id="PF20466"/>
    </source>
</evidence>
<dbReference type="SUPFAM" id="SSF53335">
    <property type="entry name" value="S-adenosyl-L-methionine-dependent methyltransferases"/>
    <property type="match status" value="1"/>
</dbReference>
<organism evidence="10 11">
    <name type="scientific">Pelagibacterium halotolerans (strain DSM 22347 / JCM 15775 / CGMCC 1.7692 / B2)</name>
    <dbReference type="NCBI Taxonomy" id="1082931"/>
    <lineage>
        <taxon>Bacteria</taxon>
        <taxon>Pseudomonadati</taxon>
        <taxon>Pseudomonadota</taxon>
        <taxon>Alphaproteobacteria</taxon>
        <taxon>Hyphomicrobiales</taxon>
        <taxon>Devosiaceae</taxon>
        <taxon>Pelagibacterium</taxon>
    </lineage>
</organism>
<feature type="domain" description="MmeI-like helicase spacer" evidence="7">
    <location>
        <begin position="237"/>
        <end position="309"/>
    </location>
</feature>
<evidence type="ECO:0000259" key="9">
    <source>
        <dbReference type="Pfam" id="PF20473"/>
    </source>
</evidence>
<gene>
    <name evidence="10" type="ordered locus">KKY_2147</name>
</gene>
<dbReference type="PANTHER" id="PTHR33841:SF1">
    <property type="entry name" value="DNA METHYLTRANSFERASE A"/>
    <property type="match status" value="1"/>
</dbReference>
<evidence type="ECO:0000313" key="10">
    <source>
        <dbReference type="EMBL" id="AEQ52156.1"/>
    </source>
</evidence>
<dbReference type="REBASE" id="41253">
    <property type="entry name" value="PhaB2ORF2147P"/>
</dbReference>
<keyword evidence="11" id="KW-1185">Reference proteome</keyword>